<keyword evidence="2" id="KW-1185">Reference proteome</keyword>
<organism evidence="1 2">
    <name type="scientific">Araneus ventricosus</name>
    <name type="common">Orbweaver spider</name>
    <name type="synonym">Epeira ventricosa</name>
    <dbReference type="NCBI Taxonomy" id="182803"/>
    <lineage>
        <taxon>Eukaryota</taxon>
        <taxon>Metazoa</taxon>
        <taxon>Ecdysozoa</taxon>
        <taxon>Arthropoda</taxon>
        <taxon>Chelicerata</taxon>
        <taxon>Arachnida</taxon>
        <taxon>Araneae</taxon>
        <taxon>Araneomorphae</taxon>
        <taxon>Entelegynae</taxon>
        <taxon>Araneoidea</taxon>
        <taxon>Araneidae</taxon>
        <taxon>Araneus</taxon>
    </lineage>
</organism>
<accession>A0A4Y2UZX5</accession>
<sequence>MTRDGFGSHYAYIRSESYGESGFNNRDTPDMKSETLQLNCRGPLNALPLSHPTYHTTREHMTQDRFGIDYIYIHSESYEESGFKTVTLQI</sequence>
<reference evidence="1 2" key="1">
    <citation type="journal article" date="2019" name="Sci. Rep.">
        <title>Orb-weaving spider Araneus ventricosus genome elucidates the spidroin gene catalogue.</title>
        <authorList>
            <person name="Kono N."/>
            <person name="Nakamura H."/>
            <person name="Ohtoshi R."/>
            <person name="Moran D.A.P."/>
            <person name="Shinohara A."/>
            <person name="Yoshida Y."/>
            <person name="Fujiwara M."/>
            <person name="Mori M."/>
            <person name="Tomita M."/>
            <person name="Arakawa K."/>
        </authorList>
    </citation>
    <scope>NUCLEOTIDE SEQUENCE [LARGE SCALE GENOMIC DNA]</scope>
</reference>
<protein>
    <submittedName>
        <fullName evidence="1">Uncharacterized protein</fullName>
    </submittedName>
</protein>
<dbReference type="Proteomes" id="UP000499080">
    <property type="component" value="Unassembled WGS sequence"/>
</dbReference>
<evidence type="ECO:0000313" key="2">
    <source>
        <dbReference type="Proteomes" id="UP000499080"/>
    </source>
</evidence>
<dbReference type="AlphaFoldDB" id="A0A4Y2UZX5"/>
<dbReference type="EMBL" id="BGPR01041533">
    <property type="protein sequence ID" value="GBO17811.1"/>
    <property type="molecule type" value="Genomic_DNA"/>
</dbReference>
<comment type="caution">
    <text evidence="1">The sequence shown here is derived from an EMBL/GenBank/DDBJ whole genome shotgun (WGS) entry which is preliminary data.</text>
</comment>
<gene>
    <name evidence="1" type="ORF">AVEN_111160_1</name>
</gene>
<name>A0A4Y2UZX5_ARAVE</name>
<evidence type="ECO:0000313" key="1">
    <source>
        <dbReference type="EMBL" id="GBO17811.1"/>
    </source>
</evidence>
<proteinExistence type="predicted"/>